<evidence type="ECO:0000256" key="6">
    <source>
        <dbReference type="ARBA" id="ARBA00023064"/>
    </source>
</evidence>
<keyword evidence="2 9" id="KW-0004">4Fe-4S</keyword>
<evidence type="ECO:0000313" key="13">
    <source>
        <dbReference type="EMBL" id="MBB3189571.1"/>
    </source>
</evidence>
<dbReference type="PROSITE" id="PS00887">
    <property type="entry name" value="ILVD_EDD_2"/>
    <property type="match status" value="1"/>
</dbReference>
<dbReference type="PANTHER" id="PTHR43661">
    <property type="entry name" value="D-XYLONATE DEHYDRATASE"/>
    <property type="match status" value="1"/>
</dbReference>
<reference evidence="13 14" key="1">
    <citation type="submission" date="2020-08" db="EMBL/GenBank/DDBJ databases">
        <title>Genomic Encyclopedia of Type Strains, Phase III (KMG-III): the genomes of soil and plant-associated and newly described type strains.</title>
        <authorList>
            <person name="Whitman W."/>
        </authorList>
    </citation>
    <scope>NUCLEOTIDE SEQUENCE [LARGE SCALE GENOMIC DNA]</scope>
    <source>
        <strain evidence="13 14">CECT 7282</strain>
    </source>
</reference>
<comment type="function">
    <text evidence="9">Catalyzes the dehydration of 6-phospho-D-gluconate to 2-dehydro-3-deoxy-6-phospho-D-gluconate.</text>
</comment>
<dbReference type="InterPro" id="IPR037237">
    <property type="entry name" value="IlvD/EDD_N"/>
</dbReference>
<organism evidence="13 14">
    <name type="scientific">Halomonas cerina</name>
    <dbReference type="NCBI Taxonomy" id="447424"/>
    <lineage>
        <taxon>Bacteria</taxon>
        <taxon>Pseudomonadati</taxon>
        <taxon>Pseudomonadota</taxon>
        <taxon>Gammaproteobacteria</taxon>
        <taxon>Oceanospirillales</taxon>
        <taxon>Halomonadaceae</taxon>
        <taxon>Halomonas</taxon>
    </lineage>
</organism>
<dbReference type="HAMAP" id="MF_02094">
    <property type="entry name" value="Edd"/>
    <property type="match status" value="1"/>
</dbReference>
<dbReference type="GO" id="GO:0005829">
    <property type="term" value="C:cytosol"/>
    <property type="evidence" value="ECO:0007669"/>
    <property type="project" value="TreeGrafter"/>
</dbReference>
<evidence type="ECO:0000256" key="5">
    <source>
        <dbReference type="ARBA" id="ARBA00023014"/>
    </source>
</evidence>
<dbReference type="InterPro" id="IPR004786">
    <property type="entry name" value="6-phosphgluc_deHydtase"/>
</dbReference>
<dbReference type="Pfam" id="PF24877">
    <property type="entry name" value="ILV_EDD_C"/>
    <property type="match status" value="1"/>
</dbReference>
<dbReference type="Proteomes" id="UP000547614">
    <property type="component" value="Unassembled WGS sequence"/>
</dbReference>
<dbReference type="SUPFAM" id="SSF52016">
    <property type="entry name" value="LeuD/IlvD-like"/>
    <property type="match status" value="1"/>
</dbReference>
<evidence type="ECO:0000256" key="10">
    <source>
        <dbReference type="NCBIfam" id="TIGR01196"/>
    </source>
</evidence>
<dbReference type="UniPathway" id="UPA00226"/>
<evidence type="ECO:0000259" key="11">
    <source>
        <dbReference type="Pfam" id="PF00920"/>
    </source>
</evidence>
<name>A0A839V338_9GAMM</name>
<evidence type="ECO:0000256" key="3">
    <source>
        <dbReference type="ARBA" id="ARBA00022723"/>
    </source>
</evidence>
<feature type="domain" description="Dihydroxy-acid/6-phosphogluconate dehydratase N-terminal" evidence="11">
    <location>
        <begin position="74"/>
        <end position="385"/>
    </location>
</feature>
<dbReference type="GO" id="GO:0051539">
    <property type="term" value="F:4 iron, 4 sulfur cluster binding"/>
    <property type="evidence" value="ECO:0007669"/>
    <property type="project" value="UniProtKB-UniRule"/>
</dbReference>
<keyword evidence="3 9" id="KW-0479">Metal-binding</keyword>
<gene>
    <name evidence="9" type="primary">edd</name>
    <name evidence="13" type="ORF">FHR94_000795</name>
</gene>
<comment type="caution">
    <text evidence="13">The sequence shown here is derived from an EMBL/GenBank/DDBJ whole genome shotgun (WGS) entry which is preliminary data.</text>
</comment>
<proteinExistence type="inferred from homology"/>
<dbReference type="InterPro" id="IPR000581">
    <property type="entry name" value="ILV_EDD_N"/>
</dbReference>
<dbReference type="PANTHER" id="PTHR43661:SF1">
    <property type="entry name" value="PHOSPHOGLUCONATE DEHYDRATASE"/>
    <property type="match status" value="1"/>
</dbReference>
<dbReference type="AlphaFoldDB" id="A0A839V338"/>
<feature type="binding site" evidence="9">
    <location>
        <position position="161"/>
    </location>
    <ligand>
        <name>[4Fe-4S] cluster</name>
        <dbReference type="ChEBI" id="CHEBI:49883"/>
    </ligand>
</feature>
<evidence type="ECO:0000256" key="2">
    <source>
        <dbReference type="ARBA" id="ARBA00022485"/>
    </source>
</evidence>
<dbReference type="EMBL" id="JACHXP010000003">
    <property type="protein sequence ID" value="MBB3189571.1"/>
    <property type="molecule type" value="Genomic_DNA"/>
</dbReference>
<protein>
    <recommendedName>
        <fullName evidence="9 10">Phosphogluconate dehydratase</fullName>
        <ecNumber evidence="9 10">4.2.1.12</ecNumber>
    </recommendedName>
</protein>
<dbReference type="InterPro" id="IPR056740">
    <property type="entry name" value="ILV_EDD_C"/>
</dbReference>
<dbReference type="InterPro" id="IPR042096">
    <property type="entry name" value="Dihydro-acid_dehy_C"/>
</dbReference>
<keyword evidence="8 9" id="KW-0119">Carbohydrate metabolism</keyword>
<dbReference type="InterPro" id="IPR020558">
    <property type="entry name" value="DiOHA_6PGluconate_deHydtase_CS"/>
</dbReference>
<keyword evidence="7 9" id="KW-0456">Lyase</keyword>
<feature type="domain" description="Dihydroxy-acid/6-phosphogluconate dehydratase C-terminal" evidence="12">
    <location>
        <begin position="412"/>
        <end position="605"/>
    </location>
</feature>
<evidence type="ECO:0000256" key="8">
    <source>
        <dbReference type="ARBA" id="ARBA00023277"/>
    </source>
</evidence>
<keyword evidence="5 9" id="KW-0411">Iron-sulfur</keyword>
<keyword evidence="6 9" id="KW-0311">Gluconate utilization</keyword>
<dbReference type="PROSITE" id="PS00886">
    <property type="entry name" value="ILVD_EDD_1"/>
    <property type="match status" value="1"/>
</dbReference>
<dbReference type="GO" id="GO:0046872">
    <property type="term" value="F:metal ion binding"/>
    <property type="evidence" value="ECO:0007669"/>
    <property type="project" value="UniProtKB-KW"/>
</dbReference>
<evidence type="ECO:0000256" key="7">
    <source>
        <dbReference type="ARBA" id="ARBA00023239"/>
    </source>
</evidence>
<dbReference type="RefSeq" id="WP_183324320.1">
    <property type="nucleotide sequence ID" value="NZ_JACHXP010000003.1"/>
</dbReference>
<keyword evidence="14" id="KW-1185">Reference proteome</keyword>
<keyword evidence="4 9" id="KW-0408">Iron</keyword>
<comment type="cofactor">
    <cofactor evidence="9">
        <name>[4Fe-4S] cluster</name>
        <dbReference type="ChEBI" id="CHEBI:49883"/>
    </cofactor>
    <text evidence="9">Binds 1 [4Fe-4S] cluster.</text>
</comment>
<dbReference type="Gene3D" id="3.50.30.80">
    <property type="entry name" value="IlvD/EDD C-terminal domain-like"/>
    <property type="match status" value="1"/>
</dbReference>
<dbReference type="GO" id="GO:0004456">
    <property type="term" value="F:phosphogluconate dehydratase activity"/>
    <property type="evidence" value="ECO:0007669"/>
    <property type="project" value="UniProtKB-UniRule"/>
</dbReference>
<comment type="catalytic activity">
    <reaction evidence="9">
        <text>6-phospho-D-gluconate = 2-dehydro-3-deoxy-6-phospho-D-gluconate + H2O</text>
        <dbReference type="Rhea" id="RHEA:17277"/>
        <dbReference type="ChEBI" id="CHEBI:15377"/>
        <dbReference type="ChEBI" id="CHEBI:57569"/>
        <dbReference type="ChEBI" id="CHEBI:58759"/>
        <dbReference type="EC" id="4.2.1.12"/>
    </reaction>
</comment>
<dbReference type="GO" id="GO:0009255">
    <property type="term" value="P:Entner-Doudoroff pathway through 6-phosphogluconate"/>
    <property type="evidence" value="ECO:0007669"/>
    <property type="project" value="UniProtKB-UniRule"/>
</dbReference>
<comment type="pathway">
    <text evidence="9">Carbohydrate metabolism; Entner-Doudoroff pathway.</text>
</comment>
<dbReference type="FunFam" id="3.50.30.80:FF:000001">
    <property type="entry name" value="Dihydroxy-acid dehydratase"/>
    <property type="match status" value="1"/>
</dbReference>
<dbReference type="EC" id="4.2.1.12" evidence="9 10"/>
<evidence type="ECO:0000313" key="14">
    <source>
        <dbReference type="Proteomes" id="UP000547614"/>
    </source>
</evidence>
<accession>A0A839V338</accession>
<evidence type="ECO:0000259" key="12">
    <source>
        <dbReference type="Pfam" id="PF24877"/>
    </source>
</evidence>
<sequence>MVSATPALNDTVAAVTRRIRERSAERRALYESRMADQHRRGVHRGELSCGNLAHGFAACGAEDKNALKLMNSANLGIISSYNDMLSAHQPLEAFPATIKAAARKMGSTAQFAGGVPAMCDGVTQGQPGMELSLFSRDVIAMATAVGLSHNMFDAALYLGVCDKIVPGLFIAAARFGHLPATFVPAGPMPSGLPNKEKARIRQLFAEGKASREDLLEAESRSYHSPGTCTFYGTANSNQLMMEMMGLHLPGTSFVNPSTEMREALTAFATEQTIRNTEPGGDYRPFYQQIDERAIVNAIVGLLASGGSTNHTMHLVAMAAAAGLTITWDDFTELSAVTPSLMQVYPNGQADINHFQAAGGMALLFRELIQAGLIHADILTVFGTDLTAYTREPFLEDGKLVWREGPTESLDTEVLRGVADPFAPTGGLTVLDGNLGRGVIKVSAVKPEHRVVEAPVKLFEDQNELQAAFEAGELDRDVIAVVRFQGPKANGMPELHKLTPYLGVLQDRGYQVALVTDGRMSGASGKVPAAIHMSPEALDGGPLAKLRDGDIVRLDADAGRLEVKIDAHTWADREKHVAELDHYHVGLGRELFGGFRHLAMRGEEGAGVFGGFEADDLARQEGLIHDLDA</sequence>
<evidence type="ECO:0000256" key="4">
    <source>
        <dbReference type="ARBA" id="ARBA00023004"/>
    </source>
</evidence>
<evidence type="ECO:0000256" key="1">
    <source>
        <dbReference type="ARBA" id="ARBA00006486"/>
    </source>
</evidence>
<feature type="binding site" evidence="9">
    <location>
        <position position="228"/>
    </location>
    <ligand>
        <name>[4Fe-4S] cluster</name>
        <dbReference type="ChEBI" id="CHEBI:49883"/>
    </ligand>
</feature>
<dbReference type="NCBIfam" id="TIGR01196">
    <property type="entry name" value="edd"/>
    <property type="match status" value="1"/>
</dbReference>
<comment type="similarity">
    <text evidence="1 9">Belongs to the IlvD/Edd family.</text>
</comment>
<dbReference type="GO" id="GO:0019521">
    <property type="term" value="P:D-gluconate metabolic process"/>
    <property type="evidence" value="ECO:0007669"/>
    <property type="project" value="UniProtKB-KW"/>
</dbReference>
<evidence type="ECO:0000256" key="9">
    <source>
        <dbReference type="HAMAP-Rule" id="MF_02094"/>
    </source>
</evidence>
<dbReference type="SUPFAM" id="SSF143975">
    <property type="entry name" value="IlvD/EDD N-terminal domain-like"/>
    <property type="match status" value="1"/>
</dbReference>
<dbReference type="Pfam" id="PF00920">
    <property type="entry name" value="ILVD_EDD_N"/>
    <property type="match status" value="1"/>
</dbReference>